<name>A0A0B7F4A6_THACB</name>
<accession>A0A0B7F4A6</accession>
<dbReference type="EMBL" id="LN679100">
    <property type="protein sequence ID" value="CEL51774.1"/>
    <property type="molecule type" value="Genomic_DNA"/>
</dbReference>
<organism evidence="1 2">
    <name type="scientific">Thanatephorus cucumeris (strain AG1-IB / isolate 7/3/14)</name>
    <name type="common">Lettuce bottom rot fungus</name>
    <name type="synonym">Rhizoctonia solani</name>
    <dbReference type="NCBI Taxonomy" id="1108050"/>
    <lineage>
        <taxon>Eukaryota</taxon>
        <taxon>Fungi</taxon>
        <taxon>Dikarya</taxon>
        <taxon>Basidiomycota</taxon>
        <taxon>Agaricomycotina</taxon>
        <taxon>Agaricomycetes</taxon>
        <taxon>Cantharellales</taxon>
        <taxon>Ceratobasidiaceae</taxon>
        <taxon>Rhizoctonia</taxon>
        <taxon>Rhizoctonia solani AG-1</taxon>
    </lineage>
</organism>
<evidence type="ECO:0000313" key="2">
    <source>
        <dbReference type="Proteomes" id="UP000059188"/>
    </source>
</evidence>
<dbReference type="AlphaFoldDB" id="A0A0B7F4A6"/>
<evidence type="ECO:0000313" key="1">
    <source>
        <dbReference type="EMBL" id="CEL51774.1"/>
    </source>
</evidence>
<reference evidence="1 2" key="1">
    <citation type="submission" date="2014-11" db="EMBL/GenBank/DDBJ databases">
        <authorList>
            <person name="Wibberg Daniel"/>
        </authorList>
    </citation>
    <scope>NUCLEOTIDE SEQUENCE [LARGE SCALE GENOMIC DNA]</scope>
    <source>
        <strain evidence="1">Rhizoctonia solani AG1-IB 7/3/14</strain>
    </source>
</reference>
<keyword evidence="2" id="KW-1185">Reference proteome</keyword>
<proteinExistence type="predicted"/>
<gene>
    <name evidence="1" type="ORF">RSOLAG1IB_00309</name>
</gene>
<dbReference type="Proteomes" id="UP000059188">
    <property type="component" value="Unassembled WGS sequence"/>
</dbReference>
<protein>
    <submittedName>
        <fullName evidence="1">Uncharacterized protein</fullName>
    </submittedName>
</protein>
<sequence length="69" mass="7650">MVNPKSADFSHAKPHVLYADVWQIHTFGVHRAGVRALENPYLAIWVGIPNLLSKADKRCSKKKILGPSA</sequence>